<evidence type="ECO:0000313" key="12">
    <source>
        <dbReference type="EMBL" id="CAB9508410.1"/>
    </source>
</evidence>
<evidence type="ECO:0000256" key="6">
    <source>
        <dbReference type="ARBA" id="ARBA00022824"/>
    </source>
</evidence>
<dbReference type="InterPro" id="IPR012430">
    <property type="entry name" value="TMEM43_fam"/>
</dbReference>
<dbReference type="GO" id="GO:0006629">
    <property type="term" value="P:lipid metabolic process"/>
    <property type="evidence" value="ECO:0007669"/>
    <property type="project" value="TreeGrafter"/>
</dbReference>
<evidence type="ECO:0000256" key="7">
    <source>
        <dbReference type="ARBA" id="ARBA00022989"/>
    </source>
</evidence>
<evidence type="ECO:0000256" key="2">
    <source>
        <dbReference type="ARBA" id="ARBA00004259"/>
    </source>
</evidence>
<sequence>MTRNNSRSKLFLALLALCFLSFFASPVAAEAALWNLEDDEFASLDDDVLPLDTAAASSAKEHPKARFSFLRGRHLQSSATTSESVNIWQKLKESIGLTIVGCILICCMPFVIYKNEGRHVTELARITYCKNEATLVDCSAPGDETMGKLVHFSGQVTVGDGFLDFSNGDESAQSALNIIEPLPNAILLKRTCYIYQKFEQSQQTTDKNMVGGGETRTTTYTVTEDWTPMGPEPPALPHLPNETNSRGIWDQLVTAAGRPSAAPSQQPNDLAAALGLVDMSQPPQAETVSPATRVGAFGLSKEVVLAYPQVFSDSLQPVPGDVIPAQVAGCDGLMKGSDNILRTFPEGQQPQNGDCKVVYEFAADGFDSSFVVQQVPKAADGEAKFGIDKARVIEKKCLGCENDLGDIWMVRKGRIGLHEMLDMAREDEKKILYLIRAVGCVLLLAGWIMLFSPFVTALQVLPLLSQLGYFAVVLTALIVSTLCCLTVTIVAYIRYRPVLAIGLLALAGAIWGIVAWRLNVAAETGGGN</sequence>
<feature type="transmembrane region" description="Helical" evidence="10">
    <location>
        <begin position="433"/>
        <end position="455"/>
    </location>
</feature>
<evidence type="ECO:0000256" key="5">
    <source>
        <dbReference type="ARBA" id="ARBA00022692"/>
    </source>
</evidence>
<name>A0A9N8DU70_9STRA</name>
<dbReference type="GO" id="GO:0005789">
    <property type="term" value="C:endoplasmic reticulum membrane"/>
    <property type="evidence" value="ECO:0007669"/>
    <property type="project" value="UniProtKB-SubCell"/>
</dbReference>
<comment type="subcellular location">
    <subcellularLocation>
        <location evidence="1">Endomembrane system</location>
        <topology evidence="1">Multi-pass membrane protein</topology>
    </subcellularLocation>
    <subcellularLocation>
        <location evidence="3">Endoplasmic reticulum membrane</location>
    </subcellularLocation>
    <subcellularLocation>
        <location evidence="2">Nucleus envelope</location>
    </subcellularLocation>
</comment>
<protein>
    <recommendedName>
        <fullName evidence="14">Transmembrane protein</fullName>
    </recommendedName>
</protein>
<dbReference type="PANTHER" id="PTHR13416">
    <property type="match status" value="1"/>
</dbReference>
<keyword evidence="8 10" id="KW-0472">Membrane</keyword>
<keyword evidence="13" id="KW-1185">Reference proteome</keyword>
<evidence type="ECO:0000313" key="13">
    <source>
        <dbReference type="Proteomes" id="UP001153069"/>
    </source>
</evidence>
<feature type="transmembrane region" description="Helical" evidence="10">
    <location>
        <begin position="498"/>
        <end position="518"/>
    </location>
</feature>
<proteinExistence type="inferred from homology"/>
<dbReference type="Proteomes" id="UP001153069">
    <property type="component" value="Unassembled WGS sequence"/>
</dbReference>
<organism evidence="12 13">
    <name type="scientific">Seminavis robusta</name>
    <dbReference type="NCBI Taxonomy" id="568900"/>
    <lineage>
        <taxon>Eukaryota</taxon>
        <taxon>Sar</taxon>
        <taxon>Stramenopiles</taxon>
        <taxon>Ochrophyta</taxon>
        <taxon>Bacillariophyta</taxon>
        <taxon>Bacillariophyceae</taxon>
        <taxon>Bacillariophycidae</taxon>
        <taxon>Naviculales</taxon>
        <taxon>Naviculaceae</taxon>
        <taxon>Seminavis</taxon>
    </lineage>
</organism>
<evidence type="ECO:0000256" key="1">
    <source>
        <dbReference type="ARBA" id="ARBA00004127"/>
    </source>
</evidence>
<keyword evidence="11" id="KW-0732">Signal</keyword>
<reference evidence="12" key="1">
    <citation type="submission" date="2020-06" db="EMBL/GenBank/DDBJ databases">
        <authorList>
            <consortium name="Plant Systems Biology data submission"/>
        </authorList>
    </citation>
    <scope>NUCLEOTIDE SEQUENCE</scope>
    <source>
        <strain evidence="12">D6</strain>
    </source>
</reference>
<evidence type="ECO:0008006" key="14">
    <source>
        <dbReference type="Google" id="ProtNLM"/>
    </source>
</evidence>
<dbReference type="AlphaFoldDB" id="A0A9N8DU70"/>
<accession>A0A9N8DU70</accession>
<evidence type="ECO:0000256" key="8">
    <source>
        <dbReference type="ARBA" id="ARBA00023136"/>
    </source>
</evidence>
<comment type="caution">
    <text evidence="12">The sequence shown here is derived from an EMBL/GenBank/DDBJ whole genome shotgun (WGS) entry which is preliminary data.</text>
</comment>
<keyword evidence="5 10" id="KW-0812">Transmembrane</keyword>
<evidence type="ECO:0000256" key="4">
    <source>
        <dbReference type="ARBA" id="ARBA00006627"/>
    </source>
</evidence>
<evidence type="ECO:0000256" key="3">
    <source>
        <dbReference type="ARBA" id="ARBA00004586"/>
    </source>
</evidence>
<dbReference type="EMBL" id="CAICTM010000345">
    <property type="protein sequence ID" value="CAB9508410.1"/>
    <property type="molecule type" value="Genomic_DNA"/>
</dbReference>
<feature type="signal peptide" evidence="11">
    <location>
        <begin position="1"/>
        <end position="29"/>
    </location>
</feature>
<keyword evidence="6" id="KW-0256">Endoplasmic reticulum</keyword>
<evidence type="ECO:0000256" key="11">
    <source>
        <dbReference type="SAM" id="SignalP"/>
    </source>
</evidence>
<feature type="transmembrane region" description="Helical" evidence="10">
    <location>
        <begin position="467"/>
        <end position="491"/>
    </location>
</feature>
<dbReference type="PANTHER" id="PTHR13416:SF2">
    <property type="entry name" value="TRANSMEMBRANE PROTEIN 43"/>
    <property type="match status" value="1"/>
</dbReference>
<dbReference type="Pfam" id="PF07787">
    <property type="entry name" value="TMEM43"/>
    <property type="match status" value="1"/>
</dbReference>
<feature type="transmembrane region" description="Helical" evidence="10">
    <location>
        <begin position="94"/>
        <end position="113"/>
    </location>
</feature>
<dbReference type="GO" id="GO:0071763">
    <property type="term" value="P:nuclear membrane organization"/>
    <property type="evidence" value="ECO:0007669"/>
    <property type="project" value="TreeGrafter"/>
</dbReference>
<comment type="similarity">
    <text evidence="4">Belongs to the TMEM43 family.</text>
</comment>
<gene>
    <name evidence="12" type="ORF">SEMRO_346_G122670.1</name>
</gene>
<keyword evidence="7 10" id="KW-1133">Transmembrane helix</keyword>
<dbReference type="GO" id="GO:0005637">
    <property type="term" value="C:nuclear inner membrane"/>
    <property type="evidence" value="ECO:0007669"/>
    <property type="project" value="TreeGrafter"/>
</dbReference>
<evidence type="ECO:0000256" key="10">
    <source>
        <dbReference type="SAM" id="Phobius"/>
    </source>
</evidence>
<evidence type="ECO:0000256" key="9">
    <source>
        <dbReference type="ARBA" id="ARBA00023242"/>
    </source>
</evidence>
<feature type="chain" id="PRO_5040423649" description="Transmembrane protein" evidence="11">
    <location>
        <begin position="30"/>
        <end position="528"/>
    </location>
</feature>
<dbReference type="OrthoDB" id="43453at2759"/>
<keyword evidence="9" id="KW-0539">Nucleus</keyword>